<evidence type="ECO:0000256" key="3">
    <source>
        <dbReference type="ARBA" id="ARBA00022777"/>
    </source>
</evidence>
<dbReference type="CDD" id="cd01168">
    <property type="entry name" value="adenosine_kinase"/>
    <property type="match status" value="1"/>
</dbReference>
<dbReference type="EMBL" id="MHOS01000016">
    <property type="protein sequence ID" value="OGZ68885.1"/>
    <property type="molecule type" value="Genomic_DNA"/>
</dbReference>
<reference evidence="6 7" key="1">
    <citation type="journal article" date="2016" name="Nat. Commun.">
        <title>Thousands of microbial genomes shed light on interconnected biogeochemical processes in an aquifer system.</title>
        <authorList>
            <person name="Anantharaman K."/>
            <person name="Brown C.T."/>
            <person name="Hug L.A."/>
            <person name="Sharon I."/>
            <person name="Castelle C.J."/>
            <person name="Probst A.J."/>
            <person name="Thomas B.C."/>
            <person name="Singh A."/>
            <person name="Wilkins M.J."/>
            <person name="Karaoz U."/>
            <person name="Brodie E.L."/>
            <person name="Williams K.H."/>
            <person name="Hubbard S.S."/>
            <person name="Banfield J.F."/>
        </authorList>
    </citation>
    <scope>NUCLEOTIDE SEQUENCE [LARGE SCALE GENOMIC DNA]</scope>
</reference>
<dbReference type="PRINTS" id="PR00990">
    <property type="entry name" value="RIBOKINASE"/>
</dbReference>
<comment type="similarity">
    <text evidence="1 4">Belongs to the carbohydrate kinase PfkB family.</text>
</comment>
<dbReference type="PANTHER" id="PTHR10584">
    <property type="entry name" value="SUGAR KINASE"/>
    <property type="match status" value="1"/>
</dbReference>
<evidence type="ECO:0000256" key="2">
    <source>
        <dbReference type="ARBA" id="ARBA00022679"/>
    </source>
</evidence>
<dbReference type="Pfam" id="PF00294">
    <property type="entry name" value="PfkB"/>
    <property type="match status" value="1"/>
</dbReference>
<dbReference type="Proteomes" id="UP000176421">
    <property type="component" value="Unassembled WGS sequence"/>
</dbReference>
<dbReference type="PANTHER" id="PTHR10584:SF166">
    <property type="entry name" value="RIBOKINASE"/>
    <property type="match status" value="1"/>
</dbReference>
<accession>A0A1G2I2A2</accession>
<evidence type="ECO:0000313" key="7">
    <source>
        <dbReference type="Proteomes" id="UP000176421"/>
    </source>
</evidence>
<dbReference type="PROSITE" id="PS00584">
    <property type="entry name" value="PFKB_KINASES_2"/>
    <property type="match status" value="1"/>
</dbReference>
<dbReference type="InterPro" id="IPR011611">
    <property type="entry name" value="PfkB_dom"/>
</dbReference>
<feature type="domain" description="Carbohydrate kinase PfkB" evidence="5">
    <location>
        <begin position="42"/>
        <end position="307"/>
    </location>
</feature>
<dbReference type="InterPro" id="IPR029056">
    <property type="entry name" value="Ribokinase-like"/>
</dbReference>
<dbReference type="Gene3D" id="3.40.1190.20">
    <property type="match status" value="1"/>
</dbReference>
<keyword evidence="3 4" id="KW-0418">Kinase</keyword>
<sequence>MYDIITFGSATRDIVVKPKNLTVLKYNREYLSGDNICFPLGSKIDVEEIMFTSGGGGTNTAATFSRQGLKTAFYGSIGQDLSGQEVLNELKKFKIDTRFVSTIKEKATNRSVVILSGSKDRTILAYRGASEIIGKSGINWNKINAKWIYLAPLSGEMCSSFKDIVDFAKKNKIKIAVNPGIAQLGLKNIDEILQKIDVLLLNREEASFLTKIPYDQEKEIFDKIDQICPGITVMTKGADGVVVSDGKYIYSAKSPAETNIVDTTGAGDSFASGFVSELVRGKDIESAMQLGMANSQGCLSKFGAKNGLLKKGQDYKKVEISKEEK</sequence>
<dbReference type="InterPro" id="IPR002139">
    <property type="entry name" value="Ribo/fructo_kinase"/>
</dbReference>
<evidence type="ECO:0000313" key="6">
    <source>
        <dbReference type="EMBL" id="OGZ68885.1"/>
    </source>
</evidence>
<dbReference type="AlphaFoldDB" id="A0A1G2I2A2"/>
<dbReference type="SUPFAM" id="SSF53613">
    <property type="entry name" value="Ribokinase-like"/>
    <property type="match status" value="1"/>
</dbReference>
<dbReference type="GO" id="GO:0016301">
    <property type="term" value="F:kinase activity"/>
    <property type="evidence" value="ECO:0007669"/>
    <property type="project" value="UniProtKB-KW"/>
</dbReference>
<organism evidence="6 7">
    <name type="scientific">Candidatus Staskawiczbacteria bacterium RIFCSPHIGHO2_02_FULL_34_9</name>
    <dbReference type="NCBI Taxonomy" id="1802206"/>
    <lineage>
        <taxon>Bacteria</taxon>
        <taxon>Candidatus Staskawicziibacteriota</taxon>
    </lineage>
</organism>
<keyword evidence="2 4" id="KW-0808">Transferase</keyword>
<gene>
    <name evidence="6" type="ORF">A3D35_03375</name>
</gene>
<evidence type="ECO:0000259" key="5">
    <source>
        <dbReference type="Pfam" id="PF00294"/>
    </source>
</evidence>
<proteinExistence type="inferred from homology"/>
<protein>
    <recommendedName>
        <fullName evidence="5">Carbohydrate kinase PfkB domain-containing protein</fullName>
    </recommendedName>
</protein>
<name>A0A1G2I2A2_9BACT</name>
<dbReference type="PROSITE" id="PS00583">
    <property type="entry name" value="PFKB_KINASES_1"/>
    <property type="match status" value="1"/>
</dbReference>
<evidence type="ECO:0000256" key="1">
    <source>
        <dbReference type="ARBA" id="ARBA00010688"/>
    </source>
</evidence>
<dbReference type="InterPro" id="IPR002173">
    <property type="entry name" value="Carboh/pur_kinase_PfkB_CS"/>
</dbReference>
<comment type="caution">
    <text evidence="6">The sequence shown here is derived from an EMBL/GenBank/DDBJ whole genome shotgun (WGS) entry which is preliminary data.</text>
</comment>
<dbReference type="STRING" id="1802206.A3D35_03375"/>
<evidence type="ECO:0000256" key="4">
    <source>
        <dbReference type="RuleBase" id="RU003704"/>
    </source>
</evidence>
<dbReference type="GO" id="GO:0006796">
    <property type="term" value="P:phosphate-containing compound metabolic process"/>
    <property type="evidence" value="ECO:0007669"/>
    <property type="project" value="UniProtKB-ARBA"/>
</dbReference>